<keyword evidence="2" id="KW-1185">Reference proteome</keyword>
<proteinExistence type="predicted"/>
<comment type="caution">
    <text evidence="1">The sequence shown here is derived from an EMBL/GenBank/DDBJ whole genome shotgun (WGS) entry which is preliminary data.</text>
</comment>
<evidence type="ECO:0000313" key="1">
    <source>
        <dbReference type="EMBL" id="PRQ22047.1"/>
    </source>
</evidence>
<dbReference type="AlphaFoldDB" id="A0A2P6PJE1"/>
<name>A0A2P6PJE1_ROSCH</name>
<dbReference type="EMBL" id="PDCK01000044">
    <property type="protein sequence ID" value="PRQ22047.1"/>
    <property type="molecule type" value="Genomic_DNA"/>
</dbReference>
<accession>A0A2P6PJE1</accession>
<protein>
    <submittedName>
        <fullName evidence="1">Uncharacterized protein</fullName>
    </submittedName>
</protein>
<evidence type="ECO:0000313" key="2">
    <source>
        <dbReference type="Proteomes" id="UP000238479"/>
    </source>
</evidence>
<reference evidence="1 2" key="1">
    <citation type="journal article" date="2018" name="Nat. Genet.">
        <title>The Rosa genome provides new insights in the design of modern roses.</title>
        <authorList>
            <person name="Bendahmane M."/>
        </authorList>
    </citation>
    <scope>NUCLEOTIDE SEQUENCE [LARGE SCALE GENOMIC DNA]</scope>
    <source>
        <strain evidence="2">cv. Old Blush</strain>
    </source>
</reference>
<gene>
    <name evidence="1" type="ORF">RchiOBHm_Chr6g0245971</name>
</gene>
<dbReference type="Gramene" id="PRQ22047">
    <property type="protein sequence ID" value="PRQ22047"/>
    <property type="gene ID" value="RchiOBHm_Chr6g0245971"/>
</dbReference>
<sequence>MKFMNIMREFGYHFWHYIYMPLVTLVPSFCSSLDNIAFTAEASNKNQKC</sequence>
<dbReference type="Proteomes" id="UP000238479">
    <property type="component" value="Chromosome 6"/>
</dbReference>
<organism evidence="1 2">
    <name type="scientific">Rosa chinensis</name>
    <name type="common">China rose</name>
    <dbReference type="NCBI Taxonomy" id="74649"/>
    <lineage>
        <taxon>Eukaryota</taxon>
        <taxon>Viridiplantae</taxon>
        <taxon>Streptophyta</taxon>
        <taxon>Embryophyta</taxon>
        <taxon>Tracheophyta</taxon>
        <taxon>Spermatophyta</taxon>
        <taxon>Magnoliopsida</taxon>
        <taxon>eudicotyledons</taxon>
        <taxon>Gunneridae</taxon>
        <taxon>Pentapetalae</taxon>
        <taxon>rosids</taxon>
        <taxon>fabids</taxon>
        <taxon>Rosales</taxon>
        <taxon>Rosaceae</taxon>
        <taxon>Rosoideae</taxon>
        <taxon>Rosoideae incertae sedis</taxon>
        <taxon>Rosa</taxon>
    </lineage>
</organism>